<dbReference type="Proteomes" id="UP000237105">
    <property type="component" value="Unassembled WGS sequence"/>
</dbReference>
<comment type="caution">
    <text evidence="7">The sequence shown here is derived from an EMBL/GenBank/DDBJ whole genome shotgun (WGS) entry which is preliminary data.</text>
</comment>
<dbReference type="AlphaFoldDB" id="A0A2P5BBV4"/>
<evidence type="ECO:0000256" key="3">
    <source>
        <dbReference type="ARBA" id="ARBA00022771"/>
    </source>
</evidence>
<accession>A0A2P5BBV4</accession>
<dbReference type="STRING" id="3476.A0A2P5BBV4"/>
<dbReference type="PANTHER" id="PTHR46288:SF85">
    <property type="entry name" value="DC1 DOMAIN-CONTAINING PROTEIN"/>
    <property type="match status" value="1"/>
</dbReference>
<keyword evidence="5" id="KW-0175">Coiled coil</keyword>
<keyword evidence="4" id="KW-0862">Zinc</keyword>
<evidence type="ECO:0000256" key="5">
    <source>
        <dbReference type="SAM" id="Coils"/>
    </source>
</evidence>
<dbReference type="InterPro" id="IPR004146">
    <property type="entry name" value="DC1"/>
</dbReference>
<feature type="domain" description="Zinc finger PHD-type" evidence="6">
    <location>
        <begin position="97"/>
        <end position="158"/>
    </location>
</feature>
<sequence length="645" mass="75272">MPPTTSTELPKLLNHSFHPSHPLTLHTHTSYYCDSCHRFFSNVSSFRCVECNIDMDVECAMMPPITFTEVDQRNIIQHFSHQHSMPLVMIDSEDEINCFACQSTLRSGERVNGCTKCKYFLHELCAELPKEIQFPFHWYHGLLYLKVQHFEFKCVLCKESYKTIFTFKCNQCSFQLCMKCSSTRIRGTIKYEYHEHLLSFVWENNKPIDRCSNYDSYCKRPFVSYGKEISYTSSYAFYCLECDFKVHMICGPLPSMVKHECHIHPLILVDSLIEDTSGEYNCDVCETERDPRIRVYFCEKCKYIAHVQCVASEIINTLTGDLRGVELETLGEDIWKSLHESDIGIKAILEELGRSPLTLKDIINELTVREKKNLRIFYKWDDASSDDRRQSEDYSHDTAQSKLGDEDINWILGLSRFTNKDFDELFEEFKRFYLSATLELPSSDLELKIVTVQDYKIPLTLAKVLRALLDKYGDVSSRSKGTIPSKSIVYFILCRVLKRMCSTTVADITKSLLQEWYYHLRFVKFKLFEIGFALANLERLARAFLGLQAKRLENEIPIIINGNISNLHQEIAKLQREITKEKSKLEQCEKYRGSSAKSKFMEDCLNEASTLKWKDACGDMFTGYDPGITRHPWWNVFKLQEYHYV</sequence>
<evidence type="ECO:0000313" key="8">
    <source>
        <dbReference type="Proteomes" id="UP000237105"/>
    </source>
</evidence>
<evidence type="ECO:0000259" key="6">
    <source>
        <dbReference type="SMART" id="SM00249"/>
    </source>
</evidence>
<keyword evidence="8" id="KW-1185">Reference proteome</keyword>
<keyword evidence="3" id="KW-0863">Zinc-finger</keyword>
<dbReference type="PANTHER" id="PTHR46288">
    <property type="entry name" value="PHORBOL-ESTER/DAG-TYPE DOMAIN-CONTAINING PROTEIN"/>
    <property type="match status" value="1"/>
</dbReference>
<reference evidence="8" key="1">
    <citation type="submission" date="2016-06" db="EMBL/GenBank/DDBJ databases">
        <title>Parallel loss of symbiosis genes in relatives of nitrogen-fixing non-legume Parasponia.</title>
        <authorList>
            <person name="Van Velzen R."/>
            <person name="Holmer R."/>
            <person name="Bu F."/>
            <person name="Rutten L."/>
            <person name="Van Zeijl A."/>
            <person name="Liu W."/>
            <person name="Santuari L."/>
            <person name="Cao Q."/>
            <person name="Sharma T."/>
            <person name="Shen D."/>
            <person name="Roswanjaya Y."/>
            <person name="Wardhani T."/>
            <person name="Kalhor M.S."/>
            <person name="Jansen J."/>
            <person name="Van den Hoogen J."/>
            <person name="Gungor B."/>
            <person name="Hartog M."/>
            <person name="Hontelez J."/>
            <person name="Verver J."/>
            <person name="Yang W.-C."/>
            <person name="Schijlen E."/>
            <person name="Repin R."/>
            <person name="Schilthuizen M."/>
            <person name="Schranz E."/>
            <person name="Heidstra R."/>
            <person name="Miyata K."/>
            <person name="Fedorova E."/>
            <person name="Kohlen W."/>
            <person name="Bisseling T."/>
            <person name="Smit S."/>
            <person name="Geurts R."/>
        </authorList>
    </citation>
    <scope>NUCLEOTIDE SEQUENCE [LARGE SCALE GENOMIC DNA]</scope>
    <source>
        <strain evidence="8">cv. WU1-14</strain>
    </source>
</reference>
<dbReference type="InterPro" id="IPR001965">
    <property type="entry name" value="Znf_PHD"/>
</dbReference>
<dbReference type="InterPro" id="IPR046349">
    <property type="entry name" value="C1-like_sf"/>
</dbReference>
<evidence type="ECO:0000256" key="1">
    <source>
        <dbReference type="ARBA" id="ARBA00022723"/>
    </source>
</evidence>
<evidence type="ECO:0000256" key="2">
    <source>
        <dbReference type="ARBA" id="ARBA00022737"/>
    </source>
</evidence>
<dbReference type="OrthoDB" id="1180078at2759"/>
<evidence type="ECO:0000313" key="7">
    <source>
        <dbReference type="EMBL" id="PON46268.1"/>
    </source>
</evidence>
<gene>
    <name evidence="7" type="ORF">PanWU01x14_252820</name>
</gene>
<dbReference type="EMBL" id="JXTB01000315">
    <property type="protein sequence ID" value="PON46268.1"/>
    <property type="molecule type" value="Genomic_DNA"/>
</dbReference>
<dbReference type="GO" id="GO:0008270">
    <property type="term" value="F:zinc ion binding"/>
    <property type="evidence" value="ECO:0007669"/>
    <property type="project" value="UniProtKB-KW"/>
</dbReference>
<organism evidence="7 8">
    <name type="scientific">Parasponia andersonii</name>
    <name type="common">Sponia andersonii</name>
    <dbReference type="NCBI Taxonomy" id="3476"/>
    <lineage>
        <taxon>Eukaryota</taxon>
        <taxon>Viridiplantae</taxon>
        <taxon>Streptophyta</taxon>
        <taxon>Embryophyta</taxon>
        <taxon>Tracheophyta</taxon>
        <taxon>Spermatophyta</taxon>
        <taxon>Magnoliopsida</taxon>
        <taxon>eudicotyledons</taxon>
        <taxon>Gunneridae</taxon>
        <taxon>Pentapetalae</taxon>
        <taxon>rosids</taxon>
        <taxon>fabids</taxon>
        <taxon>Rosales</taxon>
        <taxon>Cannabaceae</taxon>
        <taxon>Parasponia</taxon>
    </lineage>
</organism>
<evidence type="ECO:0000256" key="4">
    <source>
        <dbReference type="ARBA" id="ARBA00022833"/>
    </source>
</evidence>
<dbReference type="Pfam" id="PF03107">
    <property type="entry name" value="C1_2"/>
    <property type="match status" value="1"/>
</dbReference>
<name>A0A2P5BBV4_PARAD</name>
<feature type="domain" description="Zinc finger PHD-type" evidence="6">
    <location>
        <begin position="281"/>
        <end position="328"/>
    </location>
</feature>
<keyword evidence="2" id="KW-0677">Repeat</keyword>
<dbReference type="SMART" id="SM00249">
    <property type="entry name" value="PHD"/>
    <property type="match status" value="2"/>
</dbReference>
<dbReference type="SUPFAM" id="SSF57889">
    <property type="entry name" value="Cysteine-rich domain"/>
    <property type="match status" value="3"/>
</dbReference>
<proteinExistence type="predicted"/>
<keyword evidence="1" id="KW-0479">Metal-binding</keyword>
<protein>
    <submittedName>
        <fullName evidence="7">Zinc finger, PHD-type domain containing protein</fullName>
    </submittedName>
</protein>
<feature type="coiled-coil region" evidence="5">
    <location>
        <begin position="564"/>
        <end position="591"/>
    </location>
</feature>